<dbReference type="OrthoDB" id="9761705at2"/>
<proteinExistence type="predicted"/>
<dbReference type="GO" id="GO:0000160">
    <property type="term" value="P:phosphorelay signal transduction system"/>
    <property type="evidence" value="ECO:0007669"/>
    <property type="project" value="InterPro"/>
</dbReference>
<protein>
    <submittedName>
        <fullName evidence="5">Transcriptional regulator</fullName>
    </submittedName>
</protein>
<keyword evidence="1" id="KW-0805">Transcription regulation</keyword>
<evidence type="ECO:0000313" key="6">
    <source>
        <dbReference type="Proteomes" id="UP000280434"/>
    </source>
</evidence>
<dbReference type="InterPro" id="IPR029016">
    <property type="entry name" value="GAF-like_dom_sf"/>
</dbReference>
<dbReference type="EMBL" id="RBZV01000005">
    <property type="protein sequence ID" value="RKP47527.1"/>
    <property type="molecule type" value="Genomic_DNA"/>
</dbReference>
<feature type="domain" description="OmpR/PhoB-type" evidence="4">
    <location>
        <begin position="232"/>
        <end position="297"/>
    </location>
</feature>
<evidence type="ECO:0000256" key="2">
    <source>
        <dbReference type="ARBA" id="ARBA00023125"/>
    </source>
</evidence>
<dbReference type="Gene3D" id="1.10.10.10">
    <property type="entry name" value="Winged helix-like DNA-binding domain superfamily/Winged helix DNA-binding domain"/>
    <property type="match status" value="1"/>
</dbReference>
<reference evidence="5 6" key="1">
    <citation type="submission" date="2018-10" db="EMBL/GenBank/DDBJ databases">
        <title>Paraburkholderia sp. 7MK8-2, isolated from soil.</title>
        <authorList>
            <person name="Gao Z.-H."/>
            <person name="Qiu L.-H."/>
        </authorList>
    </citation>
    <scope>NUCLEOTIDE SEQUENCE [LARGE SCALE GENOMIC DNA]</scope>
    <source>
        <strain evidence="5 6">7MK8-2</strain>
    </source>
</reference>
<accession>A0A494X9S9</accession>
<evidence type="ECO:0000313" key="5">
    <source>
        <dbReference type="EMBL" id="RKP47527.1"/>
    </source>
</evidence>
<dbReference type="Proteomes" id="UP000280434">
    <property type="component" value="Unassembled WGS sequence"/>
</dbReference>
<dbReference type="InterPro" id="IPR036388">
    <property type="entry name" value="WH-like_DNA-bd_sf"/>
</dbReference>
<organism evidence="5 6">
    <name type="scientific">Trinickia fusca</name>
    <dbReference type="NCBI Taxonomy" id="2419777"/>
    <lineage>
        <taxon>Bacteria</taxon>
        <taxon>Pseudomonadati</taxon>
        <taxon>Pseudomonadota</taxon>
        <taxon>Betaproteobacteria</taxon>
        <taxon>Burkholderiales</taxon>
        <taxon>Burkholderiaceae</taxon>
        <taxon>Trinickia</taxon>
    </lineage>
</organism>
<dbReference type="RefSeq" id="WP_121278473.1">
    <property type="nucleotide sequence ID" value="NZ_RBZV01000005.1"/>
</dbReference>
<keyword evidence="2" id="KW-0238">DNA-binding</keyword>
<dbReference type="SMART" id="SM00862">
    <property type="entry name" value="Trans_reg_C"/>
    <property type="match status" value="1"/>
</dbReference>
<dbReference type="InterPro" id="IPR016032">
    <property type="entry name" value="Sig_transdc_resp-reg_C-effctor"/>
</dbReference>
<evidence type="ECO:0000256" key="3">
    <source>
        <dbReference type="ARBA" id="ARBA00023163"/>
    </source>
</evidence>
<evidence type="ECO:0000256" key="1">
    <source>
        <dbReference type="ARBA" id="ARBA00023015"/>
    </source>
</evidence>
<gene>
    <name evidence="5" type="ORF">D7S89_14965</name>
</gene>
<comment type="caution">
    <text evidence="5">The sequence shown here is derived from an EMBL/GenBank/DDBJ whole genome shotgun (WGS) entry which is preliminary data.</text>
</comment>
<dbReference type="AlphaFoldDB" id="A0A494X9S9"/>
<dbReference type="InterPro" id="IPR001867">
    <property type="entry name" value="OmpR/PhoB-type_DNA-bd"/>
</dbReference>
<dbReference type="GO" id="GO:0006355">
    <property type="term" value="P:regulation of DNA-templated transcription"/>
    <property type="evidence" value="ECO:0007669"/>
    <property type="project" value="InterPro"/>
</dbReference>
<keyword evidence="3" id="KW-0804">Transcription</keyword>
<dbReference type="GO" id="GO:0003677">
    <property type="term" value="F:DNA binding"/>
    <property type="evidence" value="ECO:0007669"/>
    <property type="project" value="UniProtKB-KW"/>
</dbReference>
<keyword evidence="6" id="KW-1185">Reference proteome</keyword>
<evidence type="ECO:0000259" key="4">
    <source>
        <dbReference type="SMART" id="SM00862"/>
    </source>
</evidence>
<dbReference type="SUPFAM" id="SSF46894">
    <property type="entry name" value="C-terminal effector domain of the bipartite response regulators"/>
    <property type="match status" value="1"/>
</dbReference>
<name>A0A494X9S9_9BURK</name>
<sequence length="398" mass="43323">MPYSRQALRSRRAVLERDWASYGRAPVQASLPAAVGSDVLHSWRRSFAQVPDSRRAAPVDEAAESSWLASPLRRAASPLLDELSQLAEEGGLVAAIGDETGRLLWTSAARPMLRRAAQVHFVPGGRWDEASIGTNALSMALGQQRPVTVFSAEHYVETVHDWVCYAAPIADPTSGCIAGVVDLSTTWDKHNPLGLAAAASFAQRIAALLPQLAAQAELELCVLGEPVVRFRGRRLKLTRRHVEILCLLAMAPEGLSLDALHAQLYGDASVSLGTLKAEISHLRRELAGAIDSRPYRLTVPVKADFLAVEDALGRGSFDDALSTYPALLLPCSQAPAISERRHFIEAGIVKAVWNCVDAETLWRYASRVDDSSALERLLALLPRDDPRRPLLTRRLAEG</sequence>
<dbReference type="Gene3D" id="3.30.450.40">
    <property type="match status" value="1"/>
</dbReference>